<evidence type="ECO:0000259" key="2">
    <source>
        <dbReference type="SMART" id="SM00866"/>
    </source>
</evidence>
<dbReference type="SMART" id="SM00866">
    <property type="entry name" value="UTRA"/>
    <property type="match status" value="1"/>
</dbReference>
<dbReference type="InterPro" id="IPR011663">
    <property type="entry name" value="UTRA"/>
</dbReference>
<organism evidence="3 4">
    <name type="scientific">Nonomuraea rosea</name>
    <dbReference type="NCBI Taxonomy" id="638574"/>
    <lineage>
        <taxon>Bacteria</taxon>
        <taxon>Bacillati</taxon>
        <taxon>Actinomycetota</taxon>
        <taxon>Actinomycetes</taxon>
        <taxon>Streptosporangiales</taxon>
        <taxon>Streptosporangiaceae</taxon>
        <taxon>Nonomuraea</taxon>
    </lineage>
</organism>
<dbReference type="Pfam" id="PF07702">
    <property type="entry name" value="UTRA"/>
    <property type="match status" value="1"/>
</dbReference>
<dbReference type="PANTHER" id="PTHR44846">
    <property type="entry name" value="MANNOSYL-D-GLYCERATE TRANSPORT/METABOLISM SYSTEM REPRESSOR MNGR-RELATED"/>
    <property type="match status" value="1"/>
</dbReference>
<keyword evidence="4" id="KW-1185">Reference proteome</keyword>
<comment type="caution">
    <text evidence="3">The sequence shown here is derived from an EMBL/GenBank/DDBJ whole genome shotgun (WGS) entry which is preliminary data.</text>
</comment>
<dbReference type="PANTHER" id="PTHR44846:SF17">
    <property type="entry name" value="GNTR-FAMILY TRANSCRIPTIONAL REGULATOR"/>
    <property type="match status" value="1"/>
</dbReference>
<feature type="region of interest" description="Disordered" evidence="1">
    <location>
        <begin position="1"/>
        <end position="23"/>
    </location>
</feature>
<evidence type="ECO:0000256" key="1">
    <source>
        <dbReference type="SAM" id="MobiDB-lite"/>
    </source>
</evidence>
<dbReference type="SUPFAM" id="SSF64288">
    <property type="entry name" value="Chorismate lyase-like"/>
    <property type="match status" value="1"/>
</dbReference>
<reference evidence="4" key="1">
    <citation type="journal article" date="2019" name="Int. J. Syst. Evol. Microbiol.">
        <title>The Global Catalogue of Microorganisms (GCM) 10K type strain sequencing project: providing services to taxonomists for standard genome sequencing and annotation.</title>
        <authorList>
            <consortium name="The Broad Institute Genomics Platform"/>
            <consortium name="The Broad Institute Genome Sequencing Center for Infectious Disease"/>
            <person name="Wu L."/>
            <person name="Ma J."/>
        </authorList>
    </citation>
    <scope>NUCLEOTIDE SEQUENCE [LARGE SCALE GENOMIC DNA]</scope>
    <source>
        <strain evidence="4">JCM 17326</strain>
    </source>
</reference>
<dbReference type="EMBL" id="BAABDQ010000009">
    <property type="protein sequence ID" value="GAA3559769.1"/>
    <property type="molecule type" value="Genomic_DNA"/>
</dbReference>
<evidence type="ECO:0000313" key="4">
    <source>
        <dbReference type="Proteomes" id="UP001500630"/>
    </source>
</evidence>
<dbReference type="Gene3D" id="3.40.1410.10">
    <property type="entry name" value="Chorismate lyase-like"/>
    <property type="match status" value="1"/>
</dbReference>
<dbReference type="InterPro" id="IPR028978">
    <property type="entry name" value="Chorismate_lyase_/UTRA_dom_sf"/>
</dbReference>
<gene>
    <name evidence="3" type="ORF">GCM10022419_045470</name>
</gene>
<proteinExistence type="predicted"/>
<evidence type="ECO:0000313" key="3">
    <source>
        <dbReference type="EMBL" id="GAA3559769.1"/>
    </source>
</evidence>
<feature type="domain" description="UbiC transcription regulator-associated" evidence="2">
    <location>
        <begin position="32"/>
        <end position="173"/>
    </location>
</feature>
<name>A0ABP6X0X3_9ACTN</name>
<feature type="compositionally biased region" description="Polar residues" evidence="1">
    <location>
        <begin position="1"/>
        <end position="12"/>
    </location>
</feature>
<sequence>MAGRSEWTSTSLPYVRPQGTEQADPWAEEAAQSGRVGTHVLREVAEITPPEDIAAALKLSRDDTVIVRRRVVLLDDEPVELADSYYPAAIAGGTRLADPRKVPGGATKLLADLGYHPILVEEDITARPASDEERQLLQIPDLDWVLVLTRRSMAQNGTPVEVMQMSMVAHGRHLRYSLAL</sequence>
<protein>
    <recommendedName>
        <fullName evidence="2">UbiC transcription regulator-associated domain-containing protein</fullName>
    </recommendedName>
</protein>
<dbReference type="InterPro" id="IPR050679">
    <property type="entry name" value="Bact_HTH_transcr_reg"/>
</dbReference>
<dbReference type="Proteomes" id="UP001500630">
    <property type="component" value="Unassembled WGS sequence"/>
</dbReference>
<accession>A0ABP6X0X3</accession>
<dbReference type="RefSeq" id="WP_345564533.1">
    <property type="nucleotide sequence ID" value="NZ_BAABDQ010000009.1"/>
</dbReference>